<name>A0A9P4HLV8_9PEZI</name>
<protein>
    <submittedName>
        <fullName evidence="3">Uncharacterized protein</fullName>
    </submittedName>
</protein>
<evidence type="ECO:0000256" key="2">
    <source>
        <dbReference type="SAM" id="Phobius"/>
    </source>
</evidence>
<proteinExistence type="predicted"/>
<feature type="compositionally biased region" description="Basic and acidic residues" evidence="1">
    <location>
        <begin position="361"/>
        <end position="370"/>
    </location>
</feature>
<feature type="transmembrane region" description="Helical" evidence="2">
    <location>
        <begin position="231"/>
        <end position="253"/>
    </location>
</feature>
<evidence type="ECO:0000313" key="3">
    <source>
        <dbReference type="EMBL" id="KAF2084009.1"/>
    </source>
</evidence>
<keyword evidence="2" id="KW-0472">Membrane</keyword>
<keyword evidence="2" id="KW-1133">Transmembrane helix</keyword>
<dbReference type="InterPro" id="IPR052413">
    <property type="entry name" value="SUR7_domain"/>
</dbReference>
<gene>
    <name evidence="3" type="ORF">K490DRAFT_59963</name>
</gene>
<dbReference type="GO" id="GO:0031505">
    <property type="term" value="P:fungal-type cell wall organization"/>
    <property type="evidence" value="ECO:0007669"/>
    <property type="project" value="TreeGrafter"/>
</dbReference>
<organism evidence="3 4">
    <name type="scientific">Saccharata proteae CBS 121410</name>
    <dbReference type="NCBI Taxonomy" id="1314787"/>
    <lineage>
        <taxon>Eukaryota</taxon>
        <taxon>Fungi</taxon>
        <taxon>Dikarya</taxon>
        <taxon>Ascomycota</taxon>
        <taxon>Pezizomycotina</taxon>
        <taxon>Dothideomycetes</taxon>
        <taxon>Dothideomycetes incertae sedis</taxon>
        <taxon>Botryosphaeriales</taxon>
        <taxon>Saccharataceae</taxon>
        <taxon>Saccharata</taxon>
    </lineage>
</organism>
<accession>A0A9P4HLV8</accession>
<dbReference type="EMBL" id="ML978748">
    <property type="protein sequence ID" value="KAF2084009.1"/>
    <property type="molecule type" value="Genomic_DNA"/>
</dbReference>
<dbReference type="PANTHER" id="PTHR28019">
    <property type="entry name" value="CELL MEMBRANE PROTEIN YLR413W-RELATED"/>
    <property type="match status" value="1"/>
</dbReference>
<evidence type="ECO:0000313" key="4">
    <source>
        <dbReference type="Proteomes" id="UP000799776"/>
    </source>
</evidence>
<dbReference type="Proteomes" id="UP000799776">
    <property type="component" value="Unassembled WGS sequence"/>
</dbReference>
<evidence type="ECO:0000256" key="1">
    <source>
        <dbReference type="SAM" id="MobiDB-lite"/>
    </source>
</evidence>
<comment type="caution">
    <text evidence="3">The sequence shown here is derived from an EMBL/GenBank/DDBJ whole genome shotgun (WGS) entry which is preliminary data.</text>
</comment>
<dbReference type="Pfam" id="PF06687">
    <property type="entry name" value="SUR7"/>
    <property type="match status" value="1"/>
</dbReference>
<sequence>MRLTALLPAACALIAIILSFLCLFAGSKRAFLEDYNILTLNTSRIGQNILNSTLGGGDGPLPDIPNPFANTTIPDIPNPLNTSGSDPLANLTDPFSGINITDPLSTLVPRDLDDSLSNLTSSLNSDLNSLISSIARDLGLSDFYSAHLLTYCSGTYTPQPVPNASVPLSSIRKSTTYCSAPSADFQFNPTAVLSDALANATGLDITLDDLDWPAGITAKLNELRAAWSAAIAFYILAIAFTFLALFAAIAVLFTAPASHRGTTTTATTTRTTNGRRASFLPPIHLALHATAFLSLLLASAIVTTIAIDATTAINKFGNAIGVAAVRGSGLLGLTWAAAGLEFLGAGCGGWMWWSRGRGAGRRDAARRGRGTEGSGEKLVGGSPRREGWV</sequence>
<dbReference type="GO" id="GO:0051285">
    <property type="term" value="C:cell cortex of cell tip"/>
    <property type="evidence" value="ECO:0007669"/>
    <property type="project" value="TreeGrafter"/>
</dbReference>
<feature type="transmembrane region" description="Helical" evidence="2">
    <location>
        <begin position="285"/>
        <end position="307"/>
    </location>
</feature>
<dbReference type="AlphaFoldDB" id="A0A9P4HLV8"/>
<feature type="transmembrane region" description="Helical" evidence="2">
    <location>
        <begin position="327"/>
        <end position="353"/>
    </location>
</feature>
<dbReference type="OrthoDB" id="4159154at2759"/>
<feature type="region of interest" description="Disordered" evidence="1">
    <location>
        <begin position="361"/>
        <end position="389"/>
    </location>
</feature>
<dbReference type="InterPro" id="IPR009571">
    <property type="entry name" value="SUR7/Rim9-like_fungi"/>
</dbReference>
<keyword evidence="4" id="KW-1185">Reference proteome</keyword>
<dbReference type="PANTHER" id="PTHR28019:SF7">
    <property type="entry name" value="SUR7 PROTEIN"/>
    <property type="match status" value="1"/>
</dbReference>
<dbReference type="GO" id="GO:0005886">
    <property type="term" value="C:plasma membrane"/>
    <property type="evidence" value="ECO:0007669"/>
    <property type="project" value="InterPro"/>
</dbReference>
<reference evidence="3" key="1">
    <citation type="journal article" date="2020" name="Stud. Mycol.">
        <title>101 Dothideomycetes genomes: a test case for predicting lifestyles and emergence of pathogens.</title>
        <authorList>
            <person name="Haridas S."/>
            <person name="Albert R."/>
            <person name="Binder M."/>
            <person name="Bloem J."/>
            <person name="Labutti K."/>
            <person name="Salamov A."/>
            <person name="Andreopoulos B."/>
            <person name="Baker S."/>
            <person name="Barry K."/>
            <person name="Bills G."/>
            <person name="Bluhm B."/>
            <person name="Cannon C."/>
            <person name="Castanera R."/>
            <person name="Culley D."/>
            <person name="Daum C."/>
            <person name="Ezra D."/>
            <person name="Gonzalez J."/>
            <person name="Henrissat B."/>
            <person name="Kuo A."/>
            <person name="Liang C."/>
            <person name="Lipzen A."/>
            <person name="Lutzoni F."/>
            <person name="Magnuson J."/>
            <person name="Mondo S."/>
            <person name="Nolan M."/>
            <person name="Ohm R."/>
            <person name="Pangilinan J."/>
            <person name="Park H.-J."/>
            <person name="Ramirez L."/>
            <person name="Alfaro M."/>
            <person name="Sun H."/>
            <person name="Tritt A."/>
            <person name="Yoshinaga Y."/>
            <person name="Zwiers L.-H."/>
            <person name="Turgeon B."/>
            <person name="Goodwin S."/>
            <person name="Spatafora J."/>
            <person name="Crous P."/>
            <person name="Grigoriev I."/>
        </authorList>
    </citation>
    <scope>NUCLEOTIDE SEQUENCE</scope>
    <source>
        <strain evidence="3">CBS 121410</strain>
    </source>
</reference>
<keyword evidence="2" id="KW-0812">Transmembrane</keyword>